<keyword evidence="6" id="KW-0411">Iron-sulfur</keyword>
<evidence type="ECO:0000313" key="9">
    <source>
        <dbReference type="EMBL" id="MFD0850938.1"/>
    </source>
</evidence>
<evidence type="ECO:0000256" key="4">
    <source>
        <dbReference type="ARBA" id="ARBA00022737"/>
    </source>
</evidence>
<comment type="caution">
    <text evidence="9">The sequence shown here is derived from an EMBL/GenBank/DDBJ whole genome shotgun (WGS) entry which is preliminary data.</text>
</comment>
<dbReference type="InterPro" id="IPR017896">
    <property type="entry name" value="4Fe4S_Fe-S-bd"/>
</dbReference>
<keyword evidence="4" id="KW-0677">Repeat</keyword>
<evidence type="ECO:0000256" key="3">
    <source>
        <dbReference type="ARBA" id="ARBA00022723"/>
    </source>
</evidence>
<dbReference type="PANTHER" id="PTHR43545">
    <property type="entry name" value="FORMATE DEHYDROGENASE, NITRATE-INDUCIBLE, IRON-SULFUR SUBUNIT"/>
    <property type="match status" value="1"/>
</dbReference>
<evidence type="ECO:0000313" key="10">
    <source>
        <dbReference type="Proteomes" id="UP001597083"/>
    </source>
</evidence>
<dbReference type="PANTHER" id="PTHR43545:SF6">
    <property type="entry name" value="FORMATE DEHYDROGENASE, NITRATE-INDUCIBLE, IRON-SULFUR SUBUNIT"/>
    <property type="match status" value="1"/>
</dbReference>
<feature type="non-terminal residue" evidence="9">
    <location>
        <position position="121"/>
    </location>
</feature>
<dbReference type="Proteomes" id="UP001597083">
    <property type="component" value="Unassembled WGS sequence"/>
</dbReference>
<dbReference type="InterPro" id="IPR051555">
    <property type="entry name" value="FDH_Electron_Transfer_Unit"/>
</dbReference>
<organism evidence="9 10">
    <name type="scientific">Actinomadura adrarensis</name>
    <dbReference type="NCBI Taxonomy" id="1819600"/>
    <lineage>
        <taxon>Bacteria</taxon>
        <taxon>Bacillati</taxon>
        <taxon>Actinomycetota</taxon>
        <taxon>Actinomycetes</taxon>
        <taxon>Streptosporangiales</taxon>
        <taxon>Thermomonosporaceae</taxon>
        <taxon>Actinomadura</taxon>
    </lineage>
</organism>
<feature type="region of interest" description="Disordered" evidence="7">
    <location>
        <begin position="1"/>
        <end position="21"/>
    </location>
</feature>
<keyword evidence="3" id="KW-0479">Metal-binding</keyword>
<dbReference type="EMBL" id="JBHTIR010000198">
    <property type="protein sequence ID" value="MFD0850938.1"/>
    <property type="molecule type" value="Genomic_DNA"/>
</dbReference>
<dbReference type="SUPFAM" id="SSF54862">
    <property type="entry name" value="4Fe-4S ferredoxins"/>
    <property type="match status" value="1"/>
</dbReference>
<evidence type="ECO:0000256" key="1">
    <source>
        <dbReference type="ARBA" id="ARBA00004196"/>
    </source>
</evidence>
<dbReference type="PROSITE" id="PS51379">
    <property type="entry name" value="4FE4S_FER_2"/>
    <property type="match status" value="1"/>
</dbReference>
<dbReference type="Gene3D" id="3.30.70.20">
    <property type="match status" value="1"/>
</dbReference>
<protein>
    <submittedName>
        <fullName evidence="9">4Fe-4S ferredoxin</fullName>
    </submittedName>
</protein>
<proteinExistence type="predicted"/>
<gene>
    <name evidence="9" type="ORF">ACFQ07_01760</name>
</gene>
<keyword evidence="2" id="KW-0004">4Fe-4S</keyword>
<name>A0ABW3CB68_9ACTN</name>
<keyword evidence="10" id="KW-1185">Reference proteome</keyword>
<accession>A0ABW3CB68</accession>
<keyword evidence="5" id="KW-0408">Iron</keyword>
<evidence type="ECO:0000256" key="5">
    <source>
        <dbReference type="ARBA" id="ARBA00023004"/>
    </source>
</evidence>
<reference evidence="10" key="1">
    <citation type="journal article" date="2019" name="Int. J. Syst. Evol. Microbiol.">
        <title>The Global Catalogue of Microorganisms (GCM) 10K type strain sequencing project: providing services to taxonomists for standard genome sequencing and annotation.</title>
        <authorList>
            <consortium name="The Broad Institute Genomics Platform"/>
            <consortium name="The Broad Institute Genome Sequencing Center for Infectious Disease"/>
            <person name="Wu L."/>
            <person name="Ma J."/>
        </authorList>
    </citation>
    <scope>NUCLEOTIDE SEQUENCE [LARGE SCALE GENOMIC DNA]</scope>
    <source>
        <strain evidence="10">JCM 31696</strain>
    </source>
</reference>
<sequence length="121" mass="12901">MGRLSGPLDDVAADAGHTDHPPRMGFFTDTSVCIGCKACEVACKEWNAVPEDGLNWTGMSYDNTQGLGADTWRHVAFIEQRKPMGFQDPGVEHGDYSDVDLLGLTAEAAAQGATVDGEDRG</sequence>
<evidence type="ECO:0000256" key="7">
    <source>
        <dbReference type="SAM" id="MobiDB-lite"/>
    </source>
</evidence>
<evidence type="ECO:0000259" key="8">
    <source>
        <dbReference type="PROSITE" id="PS51379"/>
    </source>
</evidence>
<feature type="domain" description="4Fe-4S ferredoxin-type" evidence="8">
    <location>
        <begin position="24"/>
        <end position="54"/>
    </location>
</feature>
<evidence type="ECO:0000256" key="6">
    <source>
        <dbReference type="ARBA" id="ARBA00023014"/>
    </source>
</evidence>
<comment type="subcellular location">
    <subcellularLocation>
        <location evidence="1">Cell envelope</location>
    </subcellularLocation>
</comment>
<evidence type="ECO:0000256" key="2">
    <source>
        <dbReference type="ARBA" id="ARBA00022485"/>
    </source>
</evidence>